<evidence type="ECO:0000313" key="3">
    <source>
        <dbReference type="EMBL" id="CAK0816873.1"/>
    </source>
</evidence>
<dbReference type="Proteomes" id="UP001189429">
    <property type="component" value="Unassembled WGS sequence"/>
</dbReference>
<gene>
    <name evidence="3" type="ORF">PCOR1329_LOCUS19644</name>
</gene>
<feature type="coiled-coil region" evidence="1">
    <location>
        <begin position="314"/>
        <end position="341"/>
    </location>
</feature>
<comment type="caution">
    <text evidence="3">The sequence shown here is derived from an EMBL/GenBank/DDBJ whole genome shotgun (WGS) entry which is preliminary data.</text>
</comment>
<proteinExistence type="predicted"/>
<feature type="region of interest" description="Disordered" evidence="2">
    <location>
        <begin position="150"/>
        <end position="180"/>
    </location>
</feature>
<feature type="coiled-coil region" evidence="1">
    <location>
        <begin position="253"/>
        <end position="287"/>
    </location>
</feature>
<evidence type="ECO:0000313" key="4">
    <source>
        <dbReference type="Proteomes" id="UP001189429"/>
    </source>
</evidence>
<accession>A0ABN9RGN0</accession>
<evidence type="ECO:0000256" key="1">
    <source>
        <dbReference type="SAM" id="Coils"/>
    </source>
</evidence>
<organism evidence="3 4">
    <name type="scientific">Prorocentrum cordatum</name>
    <dbReference type="NCBI Taxonomy" id="2364126"/>
    <lineage>
        <taxon>Eukaryota</taxon>
        <taxon>Sar</taxon>
        <taxon>Alveolata</taxon>
        <taxon>Dinophyceae</taxon>
        <taxon>Prorocentrales</taxon>
        <taxon>Prorocentraceae</taxon>
        <taxon>Prorocentrum</taxon>
    </lineage>
</organism>
<evidence type="ECO:0000256" key="2">
    <source>
        <dbReference type="SAM" id="MobiDB-lite"/>
    </source>
</evidence>
<keyword evidence="1" id="KW-0175">Coiled coil</keyword>
<keyword evidence="4" id="KW-1185">Reference proteome</keyword>
<protein>
    <submittedName>
        <fullName evidence="3">Uncharacterized protein</fullName>
    </submittedName>
</protein>
<reference evidence="3" key="1">
    <citation type="submission" date="2023-10" db="EMBL/GenBank/DDBJ databases">
        <authorList>
            <person name="Chen Y."/>
            <person name="Shah S."/>
            <person name="Dougan E. K."/>
            <person name="Thang M."/>
            <person name="Chan C."/>
        </authorList>
    </citation>
    <scope>NUCLEOTIDE SEQUENCE [LARGE SCALE GENOMIC DNA]</scope>
</reference>
<feature type="non-terminal residue" evidence="3">
    <location>
        <position position="1"/>
    </location>
</feature>
<feature type="coiled-coil region" evidence="1">
    <location>
        <begin position="476"/>
        <end position="545"/>
    </location>
</feature>
<sequence length="783" mass="84377">SHSRLGLPGPHQHPKYRSVVREGPLAHVSGAPCRRGGMARPRPRAHAARAPLLLVAVALPALASGSGFRFAANPVRRVVQMLQMLQQKADEEFAKEEGLFSKAMCQCSSTIGALRQSAADATEKLPQLDSAIKGGRAEQAELQSDIAHARAERADSETTLGEARETRKREAAAHEKAAATTAAHVKNLNDAVASLSSAGTSALLQDRAQVASLQRVVAAQDSIVKDDRDAVIAFLQGGEQSGGSSLDEVLGIMRQLAESMAKDLEDMNQADQEAQQAFENIEAAKLGQIATTDSVVKEKSTRLGELSLSIVNDVEDREETAAILEENVKILQETQKNCEQNKAEWSLRVNFHKEESVAIADAIRLLNEQATQAVLSKSVPVPPAPVPSFLQLRGAAGAEEAPCRTQELLGQAARGGDARLSLLAVSSRVRLRAGSRLRARQMGFEKVIQMVTGMVEQLQEEQAAEDKKRAYCQRSLEEADDERRGLENLISDHQKETDEGAEQLTVLAEEVAALQKGLEALDAQVQEATAQRKAENEDYVNALSEQVAAKEVLIMARMRLEQFYGQRAQLIQANATADAGAAQARSPGAAEGGAESASDVALEAFGAAPVFAQLAARGGGGPEQPIANAWTLKLGPFANKGGPGDVLALIDTLVRELDEDTEAMKKREKEAQQEYEIAQGLASEKRETDIKAIASREAVRVKLEEKMHHWKLGIKAKQKDLGDHTEYTVELHKECDGLLKDFELLRRVRSDEVASLRSAKAILADADASLVQTPRGARSSPGG</sequence>
<dbReference type="EMBL" id="CAUYUJ010006296">
    <property type="protein sequence ID" value="CAK0816873.1"/>
    <property type="molecule type" value="Genomic_DNA"/>
</dbReference>
<name>A0ABN9RGN0_9DINO</name>
<feature type="compositionally biased region" description="Basic and acidic residues" evidence="2">
    <location>
        <begin position="150"/>
        <end position="177"/>
    </location>
</feature>